<dbReference type="EMBL" id="RRZA01000043">
    <property type="protein sequence ID" value="MBE0458493.1"/>
    <property type="molecule type" value="Genomic_DNA"/>
</dbReference>
<dbReference type="InterPro" id="IPR005532">
    <property type="entry name" value="SUMF_dom"/>
</dbReference>
<dbReference type="PANTHER" id="PTHR23150">
    <property type="entry name" value="SULFATASE MODIFYING FACTOR 1, 2"/>
    <property type="match status" value="1"/>
</dbReference>
<protein>
    <submittedName>
        <fullName evidence="6">Ergothioneine biosynthesis protein EgtB</fullName>
    </submittedName>
</protein>
<dbReference type="InterPro" id="IPR016187">
    <property type="entry name" value="CTDL_fold"/>
</dbReference>
<accession>A0ABR9FNU0</accession>
<dbReference type="InterPro" id="IPR024775">
    <property type="entry name" value="DinB-like"/>
</dbReference>
<dbReference type="Gene3D" id="3.90.1580.10">
    <property type="entry name" value="paralog of FGE (formylglycine-generating enzyme)"/>
    <property type="match status" value="2"/>
</dbReference>
<organism evidence="6 7">
    <name type="scientific">Pseudoalteromonas prydzensis</name>
    <dbReference type="NCBI Taxonomy" id="182141"/>
    <lineage>
        <taxon>Bacteria</taxon>
        <taxon>Pseudomonadati</taxon>
        <taxon>Pseudomonadota</taxon>
        <taxon>Gammaproteobacteria</taxon>
        <taxon>Alteromonadales</taxon>
        <taxon>Pseudoalteromonadaceae</taxon>
        <taxon>Pseudoalteromonas</taxon>
    </lineage>
</organism>
<evidence type="ECO:0000313" key="7">
    <source>
        <dbReference type="Proteomes" id="UP000707245"/>
    </source>
</evidence>
<keyword evidence="7" id="KW-1185">Reference proteome</keyword>
<reference evidence="6 7" key="1">
    <citation type="submission" date="2020-07" db="EMBL/GenBank/DDBJ databases">
        <title>Halophilic bacteria isolated from french cheeses.</title>
        <authorList>
            <person name="Kothe C.I."/>
            <person name="Farah-Kraiem B."/>
            <person name="Renault P."/>
            <person name="Dridi B."/>
        </authorList>
    </citation>
    <scope>NUCLEOTIDE SEQUENCE [LARGE SCALE GENOMIC DNA]</scope>
    <source>
        <strain evidence="6 7">FME14</strain>
    </source>
</reference>
<keyword evidence="1" id="KW-0560">Oxidoreductase</keyword>
<dbReference type="NCBIfam" id="TIGR03440">
    <property type="entry name" value="egtB_TIGR03440"/>
    <property type="match status" value="1"/>
</dbReference>
<dbReference type="Pfam" id="PF12867">
    <property type="entry name" value="DinB_2"/>
    <property type="match status" value="1"/>
</dbReference>
<dbReference type="InterPro" id="IPR051043">
    <property type="entry name" value="Sulfatase_Mod_Factor_Kinase"/>
</dbReference>
<evidence type="ECO:0000259" key="5">
    <source>
        <dbReference type="Pfam" id="PF12867"/>
    </source>
</evidence>
<gene>
    <name evidence="6" type="ORF">EI167_13770</name>
</gene>
<dbReference type="Pfam" id="PF03781">
    <property type="entry name" value="FGE-sulfatase"/>
    <property type="match status" value="1"/>
</dbReference>
<dbReference type="SUPFAM" id="SSF56436">
    <property type="entry name" value="C-type lectin-like"/>
    <property type="match status" value="1"/>
</dbReference>
<dbReference type="InterPro" id="IPR017806">
    <property type="entry name" value="EgtB"/>
</dbReference>
<feature type="domain" description="DinB-like" evidence="5">
    <location>
        <begin position="13"/>
        <end position="141"/>
    </location>
</feature>
<evidence type="ECO:0000256" key="1">
    <source>
        <dbReference type="ARBA" id="ARBA00023002"/>
    </source>
</evidence>
<evidence type="ECO:0000256" key="2">
    <source>
        <dbReference type="ARBA" id="ARBA00023004"/>
    </source>
</evidence>
<feature type="domain" description="Sulfatase-modifying factor enzyme-like" evidence="4">
    <location>
        <begin position="186"/>
        <end position="311"/>
    </location>
</feature>
<sequence>MIAKDNQTLLLYFKKVRRDSEQLISNLSVEDCQLQAMPDVSPMKWHLAHTTWFFETFLLVPHLTNYCIFNAEFKVLFNSYYNGVGEQFSRAYRGTLSRPSLESVLEYRRYVDQAMAELLTSDNGLEEIVELGINHEQQHQELMLMDIKYNFSFNPLLPAYHQPAVATANKVSTPLEFVQFKESIITVGAALDEHFSYDNERPNHSVLMHPFSLANRLVTNGEYLEFINQQGYQQPIHWLSDGWNYIQKEQLTQPLYWHFINEEWFEFTLNGLQPLDLNAAVTHVNYYEACAYANFANARLPTEFEWEYAAQQPDTLLQLSDSAWQWTNSAYLPYPGFKPISGVAGEYNGKFMSNQMVLRGGCQFTPNNHSRSTYRNFYYPHQAWMQSSIRLARDSE</sequence>
<evidence type="ECO:0000259" key="4">
    <source>
        <dbReference type="Pfam" id="PF03781"/>
    </source>
</evidence>
<proteinExistence type="predicted"/>
<dbReference type="InterPro" id="IPR042095">
    <property type="entry name" value="SUMF_sf"/>
</dbReference>
<keyword evidence="2" id="KW-0408">Iron</keyword>
<dbReference type="PANTHER" id="PTHR23150:SF36">
    <property type="entry name" value="HERCYNINE OXYGENASE"/>
    <property type="match status" value="1"/>
</dbReference>
<evidence type="ECO:0000256" key="3">
    <source>
        <dbReference type="ARBA" id="ARBA00037882"/>
    </source>
</evidence>
<name>A0ABR9FNU0_9GAMM</name>
<dbReference type="Proteomes" id="UP000707245">
    <property type="component" value="Unassembled WGS sequence"/>
</dbReference>
<evidence type="ECO:0000313" key="6">
    <source>
        <dbReference type="EMBL" id="MBE0458493.1"/>
    </source>
</evidence>
<comment type="pathway">
    <text evidence="3">Amino-acid biosynthesis; ergothioneine biosynthesis.</text>
</comment>
<comment type="caution">
    <text evidence="6">The sequence shown here is derived from an EMBL/GenBank/DDBJ whole genome shotgun (WGS) entry which is preliminary data.</text>
</comment>